<keyword evidence="1" id="KW-1133">Transmembrane helix</keyword>
<keyword evidence="4" id="KW-1185">Reference proteome</keyword>
<comment type="caution">
    <text evidence="3">The sequence shown here is derived from an EMBL/GenBank/DDBJ whole genome shotgun (WGS) entry which is preliminary data.</text>
</comment>
<dbReference type="EMBL" id="AYLO01000099">
    <property type="protein sequence ID" value="ESS71429.1"/>
    <property type="molecule type" value="Genomic_DNA"/>
</dbReference>
<dbReference type="RefSeq" id="WP_023495516.1">
    <property type="nucleotide sequence ID" value="NZ_AYLO01000099.1"/>
</dbReference>
<dbReference type="Pfam" id="PF07786">
    <property type="entry name" value="HGSNAT_cat"/>
    <property type="match status" value="1"/>
</dbReference>
<dbReference type="Proteomes" id="UP000017842">
    <property type="component" value="Unassembled WGS sequence"/>
</dbReference>
<feature type="transmembrane region" description="Helical" evidence="1">
    <location>
        <begin position="83"/>
        <end position="106"/>
    </location>
</feature>
<reference evidence="3 4" key="1">
    <citation type="journal article" date="2013" name="Genome Announc.">
        <title>Draft Genome Sequence of the Methanotrophic Gammaproteobacterium Methyloglobulus morosus DSM 22980 Strain KoM1.</title>
        <authorList>
            <person name="Poehlein A."/>
            <person name="Deutzmann J.S."/>
            <person name="Daniel R."/>
            <person name="Simeonova D.D."/>
        </authorList>
    </citation>
    <scope>NUCLEOTIDE SEQUENCE [LARGE SCALE GENOMIC DNA]</scope>
    <source>
        <strain evidence="3 4">KoM1</strain>
    </source>
</reference>
<dbReference type="PATRIC" id="fig|1116472.3.peg.2824"/>
<dbReference type="InterPro" id="IPR012429">
    <property type="entry name" value="HGSNAT_cat"/>
</dbReference>
<keyword evidence="1" id="KW-0472">Membrane</keyword>
<gene>
    <name evidence="3" type="ORF">MGMO_104c00080</name>
</gene>
<evidence type="ECO:0000313" key="4">
    <source>
        <dbReference type="Proteomes" id="UP000017842"/>
    </source>
</evidence>
<feature type="transmembrane region" description="Helical" evidence="1">
    <location>
        <begin position="269"/>
        <end position="287"/>
    </location>
</feature>
<feature type="transmembrane region" description="Helical" evidence="1">
    <location>
        <begin position="359"/>
        <end position="377"/>
    </location>
</feature>
<sequence length="392" mass="45184">MLNFRRLETIDLMRGLVMVLMALDHTRDFFSDALYSPTDLSKTSAELYLTRWVTHLCAPTFVFLTGSSAYLSTVRRNLTNRQLAGYLFTRGLWLVFLELTLVRFGWLFNWDYHVQFGQVIWALGWSMVGLSGLIFLPRWVIAGFAIVTIAGHNALDFLRPDDFGGFAWLWKILHVPGRIELSPGYSFYVDYPLIPWLGVMAAGYSFGPVFLRPSISRRALLLRFGIGFIGLFLLLRLSNIYGDPEPWQAQQNPLFTVLSILKCEKYPPSLSYLLVTISIMMLFLAFFESKKLIPVKEPLLIFGRVPLFFYLIHLPLIHGATLAVTYFRGLQVDWLLGRGSHAFPTIPAPEYGFNLPTVYFVWVVMTLLLYPLCKLFSSYKYHHPEIRWLSYI</sequence>
<proteinExistence type="predicted"/>
<evidence type="ECO:0000256" key="1">
    <source>
        <dbReference type="SAM" id="Phobius"/>
    </source>
</evidence>
<feature type="transmembrane region" description="Helical" evidence="1">
    <location>
        <begin position="50"/>
        <end position="71"/>
    </location>
</feature>
<feature type="transmembrane region" description="Helical" evidence="1">
    <location>
        <begin position="220"/>
        <end position="237"/>
    </location>
</feature>
<feature type="transmembrane region" description="Helical" evidence="1">
    <location>
        <begin position="193"/>
        <end position="211"/>
    </location>
</feature>
<organism evidence="3 4">
    <name type="scientific">Methyloglobulus morosus KoM1</name>
    <dbReference type="NCBI Taxonomy" id="1116472"/>
    <lineage>
        <taxon>Bacteria</taxon>
        <taxon>Pseudomonadati</taxon>
        <taxon>Pseudomonadota</taxon>
        <taxon>Gammaproteobacteria</taxon>
        <taxon>Methylococcales</taxon>
        <taxon>Methylococcaceae</taxon>
        <taxon>Methyloglobulus</taxon>
    </lineage>
</organism>
<evidence type="ECO:0000259" key="2">
    <source>
        <dbReference type="Pfam" id="PF07786"/>
    </source>
</evidence>
<feature type="transmembrane region" description="Helical" evidence="1">
    <location>
        <begin position="118"/>
        <end position="136"/>
    </location>
</feature>
<feature type="domain" description="Heparan-alpha-glucosaminide N-acetyltransferase catalytic" evidence="2">
    <location>
        <begin position="6"/>
        <end position="216"/>
    </location>
</feature>
<dbReference type="PANTHER" id="PTHR40407">
    <property type="entry name" value="MEMBRANE PROTEIN-LIKE PROTEIN"/>
    <property type="match status" value="1"/>
</dbReference>
<accession>V5BU76</accession>
<dbReference type="STRING" id="1116472.MGMO_104c00080"/>
<dbReference type="PANTHER" id="PTHR40407:SF1">
    <property type="entry name" value="HEPARAN-ALPHA-GLUCOSAMINIDE N-ACETYLTRANSFERASE CATALYTIC DOMAIN-CONTAINING PROTEIN"/>
    <property type="match status" value="1"/>
</dbReference>
<dbReference type="eggNOG" id="COG3503">
    <property type="taxonomic scope" value="Bacteria"/>
</dbReference>
<protein>
    <submittedName>
        <fullName evidence="3">Putative membrane protein</fullName>
    </submittedName>
</protein>
<dbReference type="OrthoDB" id="508112at2"/>
<name>V5BU76_9GAMM</name>
<dbReference type="AlphaFoldDB" id="V5BU76"/>
<keyword evidence="1" id="KW-0812">Transmembrane</keyword>
<evidence type="ECO:0000313" key="3">
    <source>
        <dbReference type="EMBL" id="ESS71429.1"/>
    </source>
</evidence>
<feature type="transmembrane region" description="Helical" evidence="1">
    <location>
        <begin position="307"/>
        <end position="327"/>
    </location>
</feature>